<dbReference type="STRING" id="1210090.GCA_001613185_00858"/>
<gene>
    <name evidence="1" type="ORF">DFR74_10481</name>
</gene>
<dbReference type="CDD" id="cd07812">
    <property type="entry name" value="SRPBCC"/>
    <property type="match status" value="1"/>
</dbReference>
<dbReference type="OrthoDB" id="4618973at2"/>
<proteinExistence type="predicted"/>
<name>A0A366DPJ4_9NOCA</name>
<dbReference type="SUPFAM" id="SSF55961">
    <property type="entry name" value="Bet v1-like"/>
    <property type="match status" value="1"/>
</dbReference>
<sequence>MSRTKTVSGSIVVATDPETVYDQVSDVTRMHRWSPENTGALVAEPGVPARVGDWFVGTNRRRGVRWSTGCEIIAAERGRRFAFRVRRYGVGAKPALPVAIATWEYTFEPVPEGTLVTETWTDDRRGWPDLPTLWFDRLVTGHPGFASFQRRNIHRTLTNLKTDLESAD</sequence>
<accession>A0A366DPJ4</accession>
<keyword evidence="2" id="KW-1185">Reference proteome</keyword>
<dbReference type="AlphaFoldDB" id="A0A366DPJ4"/>
<dbReference type="Gene3D" id="3.30.530.20">
    <property type="match status" value="1"/>
</dbReference>
<reference evidence="1 2" key="1">
    <citation type="submission" date="2018-06" db="EMBL/GenBank/DDBJ databases">
        <title>Genomic Encyclopedia of Type Strains, Phase IV (KMG-IV): sequencing the most valuable type-strain genomes for metagenomic binning, comparative biology and taxonomic classification.</title>
        <authorList>
            <person name="Goeker M."/>
        </authorList>
    </citation>
    <scope>NUCLEOTIDE SEQUENCE [LARGE SCALE GENOMIC DNA]</scope>
    <source>
        <strain evidence="1 2">DSM 44599</strain>
    </source>
</reference>
<dbReference type="RefSeq" id="WP_067503617.1">
    <property type="nucleotide sequence ID" value="NZ_QNRE01000004.1"/>
</dbReference>
<dbReference type="Proteomes" id="UP000252586">
    <property type="component" value="Unassembled WGS sequence"/>
</dbReference>
<dbReference type="InterPro" id="IPR019587">
    <property type="entry name" value="Polyketide_cyclase/dehydratase"/>
</dbReference>
<dbReference type="Pfam" id="PF10604">
    <property type="entry name" value="Polyketide_cyc2"/>
    <property type="match status" value="1"/>
</dbReference>
<dbReference type="InterPro" id="IPR023393">
    <property type="entry name" value="START-like_dom_sf"/>
</dbReference>
<dbReference type="EMBL" id="QNRE01000004">
    <property type="protein sequence ID" value="RBO91379.1"/>
    <property type="molecule type" value="Genomic_DNA"/>
</dbReference>
<protein>
    <submittedName>
        <fullName evidence="1">Polyketide cyclase/dehydrase/lipid transport protein</fullName>
    </submittedName>
</protein>
<evidence type="ECO:0000313" key="1">
    <source>
        <dbReference type="EMBL" id="RBO91379.1"/>
    </source>
</evidence>
<evidence type="ECO:0000313" key="2">
    <source>
        <dbReference type="Proteomes" id="UP000252586"/>
    </source>
</evidence>
<organism evidence="1 2">
    <name type="scientific">Nocardia puris</name>
    <dbReference type="NCBI Taxonomy" id="208602"/>
    <lineage>
        <taxon>Bacteria</taxon>
        <taxon>Bacillati</taxon>
        <taxon>Actinomycetota</taxon>
        <taxon>Actinomycetes</taxon>
        <taxon>Mycobacteriales</taxon>
        <taxon>Nocardiaceae</taxon>
        <taxon>Nocardia</taxon>
    </lineage>
</organism>
<comment type="caution">
    <text evidence="1">The sequence shown here is derived from an EMBL/GenBank/DDBJ whole genome shotgun (WGS) entry which is preliminary data.</text>
</comment>